<evidence type="ECO:0000256" key="4">
    <source>
        <dbReference type="RuleBase" id="RU003345"/>
    </source>
</evidence>
<dbReference type="PANTHER" id="PTHR43570:SF16">
    <property type="entry name" value="ALDEHYDE DEHYDROGENASE TYPE III, ISOFORM Q"/>
    <property type="match status" value="1"/>
</dbReference>
<dbReference type="OrthoDB" id="440325at2759"/>
<dbReference type="Gene3D" id="3.40.605.10">
    <property type="entry name" value="Aldehyde Dehydrogenase, Chain A, domain 1"/>
    <property type="match status" value="1"/>
</dbReference>
<organism evidence="6 7">
    <name type="scientific">Pholiota conissans</name>
    <dbReference type="NCBI Taxonomy" id="109636"/>
    <lineage>
        <taxon>Eukaryota</taxon>
        <taxon>Fungi</taxon>
        <taxon>Dikarya</taxon>
        <taxon>Basidiomycota</taxon>
        <taxon>Agaricomycotina</taxon>
        <taxon>Agaricomycetes</taxon>
        <taxon>Agaricomycetidae</taxon>
        <taxon>Agaricales</taxon>
        <taxon>Agaricineae</taxon>
        <taxon>Strophariaceae</taxon>
        <taxon>Pholiota</taxon>
    </lineage>
</organism>
<dbReference type="EMBL" id="MU155525">
    <property type="protein sequence ID" value="KAF9472528.1"/>
    <property type="molecule type" value="Genomic_DNA"/>
</dbReference>
<evidence type="ECO:0000256" key="2">
    <source>
        <dbReference type="ARBA" id="ARBA00023002"/>
    </source>
</evidence>
<dbReference type="GO" id="GO:0005737">
    <property type="term" value="C:cytoplasm"/>
    <property type="evidence" value="ECO:0007669"/>
    <property type="project" value="TreeGrafter"/>
</dbReference>
<dbReference type="InterPro" id="IPR016163">
    <property type="entry name" value="Ald_DH_C"/>
</dbReference>
<dbReference type="SUPFAM" id="SSF53720">
    <property type="entry name" value="ALDH-like"/>
    <property type="match status" value="1"/>
</dbReference>
<dbReference type="Proteomes" id="UP000807469">
    <property type="component" value="Unassembled WGS sequence"/>
</dbReference>
<dbReference type="InterPro" id="IPR012394">
    <property type="entry name" value="Aldehyde_DH_NAD(P)"/>
</dbReference>
<keyword evidence="7" id="KW-1185">Reference proteome</keyword>
<evidence type="ECO:0000256" key="3">
    <source>
        <dbReference type="PROSITE-ProRule" id="PRU10007"/>
    </source>
</evidence>
<sequence>MTHGCSSIDEILVIHSSLRATFHSGLTKAIALRLHQHLQLARFVKDNQDGLASVIHSYLDKPLHGVIEEWSKDESITDQVYLEKYTFRAALGGVPEIPKILELKWDHIFYTGNGRVAHIIAIAAARHLTPLTLELGGKSPVIVDATADIELAATMRDE</sequence>
<dbReference type="GO" id="GO:0006081">
    <property type="term" value="P:aldehyde metabolic process"/>
    <property type="evidence" value="ECO:0007669"/>
    <property type="project" value="InterPro"/>
</dbReference>
<dbReference type="InterPro" id="IPR015590">
    <property type="entry name" value="Aldehyde_DH_dom"/>
</dbReference>
<dbReference type="GO" id="GO:0004029">
    <property type="term" value="F:aldehyde dehydrogenase (NAD+) activity"/>
    <property type="evidence" value="ECO:0007669"/>
    <property type="project" value="TreeGrafter"/>
</dbReference>
<feature type="active site" evidence="3">
    <location>
        <position position="134"/>
    </location>
</feature>
<dbReference type="AlphaFoldDB" id="A0A9P5YP71"/>
<keyword evidence="2 4" id="KW-0560">Oxidoreductase</keyword>
<dbReference type="InterPro" id="IPR016162">
    <property type="entry name" value="Ald_DH_N"/>
</dbReference>
<name>A0A9P5YP71_9AGAR</name>
<reference evidence="6" key="1">
    <citation type="submission" date="2020-11" db="EMBL/GenBank/DDBJ databases">
        <authorList>
            <consortium name="DOE Joint Genome Institute"/>
            <person name="Ahrendt S."/>
            <person name="Riley R."/>
            <person name="Andreopoulos W."/>
            <person name="Labutti K."/>
            <person name="Pangilinan J."/>
            <person name="Ruiz-Duenas F.J."/>
            <person name="Barrasa J.M."/>
            <person name="Sanchez-Garcia M."/>
            <person name="Camarero S."/>
            <person name="Miyauchi S."/>
            <person name="Serrano A."/>
            <person name="Linde D."/>
            <person name="Babiker R."/>
            <person name="Drula E."/>
            <person name="Ayuso-Fernandez I."/>
            <person name="Pacheco R."/>
            <person name="Padilla G."/>
            <person name="Ferreira P."/>
            <person name="Barriuso J."/>
            <person name="Kellner H."/>
            <person name="Castanera R."/>
            <person name="Alfaro M."/>
            <person name="Ramirez L."/>
            <person name="Pisabarro A.G."/>
            <person name="Kuo A."/>
            <person name="Tritt A."/>
            <person name="Lipzen A."/>
            <person name="He G."/>
            <person name="Yan M."/>
            <person name="Ng V."/>
            <person name="Cullen D."/>
            <person name="Martin F."/>
            <person name="Rosso M.-N."/>
            <person name="Henrissat B."/>
            <person name="Hibbett D."/>
            <person name="Martinez A.T."/>
            <person name="Grigoriev I.V."/>
        </authorList>
    </citation>
    <scope>NUCLEOTIDE SEQUENCE</scope>
    <source>
        <strain evidence="6">CIRM-BRFM 674</strain>
    </source>
</reference>
<accession>A0A9P5YP71</accession>
<gene>
    <name evidence="6" type="ORF">BDN70DRAFT_938116</name>
</gene>
<evidence type="ECO:0000313" key="7">
    <source>
        <dbReference type="Proteomes" id="UP000807469"/>
    </source>
</evidence>
<comment type="similarity">
    <text evidence="1 4">Belongs to the aldehyde dehydrogenase family.</text>
</comment>
<evidence type="ECO:0000313" key="6">
    <source>
        <dbReference type="EMBL" id="KAF9472528.1"/>
    </source>
</evidence>
<evidence type="ECO:0000256" key="1">
    <source>
        <dbReference type="ARBA" id="ARBA00009986"/>
    </source>
</evidence>
<dbReference type="Pfam" id="PF00171">
    <property type="entry name" value="Aldedh"/>
    <property type="match status" value="1"/>
</dbReference>
<dbReference type="InterPro" id="IPR016161">
    <property type="entry name" value="Ald_DH/histidinol_DH"/>
</dbReference>
<dbReference type="PANTHER" id="PTHR43570">
    <property type="entry name" value="ALDEHYDE DEHYDROGENASE"/>
    <property type="match status" value="1"/>
</dbReference>
<comment type="caution">
    <text evidence="6">The sequence shown here is derived from an EMBL/GenBank/DDBJ whole genome shotgun (WGS) entry which is preliminary data.</text>
</comment>
<dbReference type="Gene3D" id="3.40.309.10">
    <property type="entry name" value="Aldehyde Dehydrogenase, Chain A, domain 2"/>
    <property type="match status" value="1"/>
</dbReference>
<dbReference type="PROSITE" id="PS00687">
    <property type="entry name" value="ALDEHYDE_DEHYDR_GLU"/>
    <property type="match status" value="1"/>
</dbReference>
<evidence type="ECO:0000259" key="5">
    <source>
        <dbReference type="Pfam" id="PF00171"/>
    </source>
</evidence>
<protein>
    <recommendedName>
        <fullName evidence="5">Aldehyde dehydrogenase domain-containing protein</fullName>
    </recommendedName>
</protein>
<dbReference type="InterPro" id="IPR029510">
    <property type="entry name" value="Ald_DH_CS_GLU"/>
</dbReference>
<feature type="domain" description="Aldehyde dehydrogenase" evidence="5">
    <location>
        <begin position="105"/>
        <end position="154"/>
    </location>
</feature>
<proteinExistence type="inferred from homology"/>